<organism evidence="4 5">
    <name type="scientific">Thlaspi arvense</name>
    <name type="common">Field penny-cress</name>
    <dbReference type="NCBI Taxonomy" id="13288"/>
    <lineage>
        <taxon>Eukaryota</taxon>
        <taxon>Viridiplantae</taxon>
        <taxon>Streptophyta</taxon>
        <taxon>Embryophyta</taxon>
        <taxon>Tracheophyta</taxon>
        <taxon>Spermatophyta</taxon>
        <taxon>Magnoliopsida</taxon>
        <taxon>eudicotyledons</taxon>
        <taxon>Gunneridae</taxon>
        <taxon>Pentapetalae</taxon>
        <taxon>rosids</taxon>
        <taxon>malvids</taxon>
        <taxon>Brassicales</taxon>
        <taxon>Brassicaceae</taxon>
        <taxon>Thlaspideae</taxon>
        <taxon>Thlaspi</taxon>
    </lineage>
</organism>
<dbReference type="EMBL" id="CAJVSB020000167">
    <property type="protein sequence ID" value="CAH2042278.1"/>
    <property type="molecule type" value="Genomic_DNA"/>
</dbReference>
<protein>
    <submittedName>
        <fullName evidence="4">Uncharacterized protein</fullName>
    </submittedName>
</protein>
<name>A0AAU9RHD0_THLAR</name>
<dbReference type="AlphaFoldDB" id="A0AAU9RHD0"/>
<comment type="similarity">
    <text evidence="3">Belongs to the GRAS family.</text>
</comment>
<dbReference type="PROSITE" id="PS50985">
    <property type="entry name" value="GRAS"/>
    <property type="match status" value="1"/>
</dbReference>
<keyword evidence="1" id="KW-0805">Transcription regulation</keyword>
<gene>
    <name evidence="4" type="ORF">TAV2_LOCUS4692</name>
</gene>
<accession>A0AAU9RHD0</accession>
<evidence type="ECO:0000313" key="4">
    <source>
        <dbReference type="EMBL" id="CAH2042278.1"/>
    </source>
</evidence>
<evidence type="ECO:0000256" key="3">
    <source>
        <dbReference type="PROSITE-ProRule" id="PRU01191"/>
    </source>
</evidence>
<comment type="caution">
    <text evidence="3">Lacks conserved residue(s) required for the propagation of feature annotation.</text>
</comment>
<keyword evidence="2" id="KW-0804">Transcription</keyword>
<dbReference type="InterPro" id="IPR005202">
    <property type="entry name" value="TF_GRAS"/>
</dbReference>
<dbReference type="Proteomes" id="UP000836841">
    <property type="component" value="Unassembled WGS sequence"/>
</dbReference>
<evidence type="ECO:0000256" key="1">
    <source>
        <dbReference type="ARBA" id="ARBA00023015"/>
    </source>
</evidence>
<sequence length="107" mass="12630">MFEAAMPKESPWRMMCESEIWGKQILNTMACEGLETIERTEIYKSWQARTLRAGFRQLPLNQNIVKKIKTKVKANFHKDFFVDEADQWMVQGRKGRILNAFSCWKPS</sequence>
<evidence type="ECO:0000313" key="5">
    <source>
        <dbReference type="Proteomes" id="UP000836841"/>
    </source>
</evidence>
<proteinExistence type="inferred from homology"/>
<evidence type="ECO:0000256" key="2">
    <source>
        <dbReference type="ARBA" id="ARBA00023163"/>
    </source>
</evidence>
<dbReference type="Pfam" id="PF03514">
    <property type="entry name" value="GRAS"/>
    <property type="match status" value="1"/>
</dbReference>
<comment type="caution">
    <text evidence="4">The sequence shown here is derived from an EMBL/GenBank/DDBJ whole genome shotgun (WGS) entry which is preliminary data.</text>
</comment>
<reference evidence="4 5" key="1">
    <citation type="submission" date="2022-03" db="EMBL/GenBank/DDBJ databases">
        <authorList>
            <person name="Nunn A."/>
            <person name="Chopra R."/>
            <person name="Nunn A."/>
            <person name="Contreras Garrido A."/>
        </authorList>
    </citation>
    <scope>NUCLEOTIDE SEQUENCE [LARGE SCALE GENOMIC DNA]</scope>
</reference>
<feature type="region of interest" description="SAW" evidence="3">
    <location>
        <begin position="30"/>
        <end position="105"/>
    </location>
</feature>
<keyword evidence="5" id="KW-1185">Reference proteome</keyword>